<dbReference type="AlphaFoldDB" id="X1C547"/>
<dbReference type="InterPro" id="IPR016161">
    <property type="entry name" value="Ald_DH/histidinol_DH"/>
</dbReference>
<dbReference type="GO" id="GO:0016491">
    <property type="term" value="F:oxidoreductase activity"/>
    <property type="evidence" value="ECO:0007669"/>
    <property type="project" value="InterPro"/>
</dbReference>
<accession>X1C547</accession>
<dbReference type="InterPro" id="IPR016162">
    <property type="entry name" value="Ald_DH_N"/>
</dbReference>
<evidence type="ECO:0000313" key="1">
    <source>
        <dbReference type="EMBL" id="GAH03221.1"/>
    </source>
</evidence>
<dbReference type="Gene3D" id="3.40.605.10">
    <property type="entry name" value="Aldehyde Dehydrogenase, Chain A, domain 1"/>
    <property type="match status" value="1"/>
</dbReference>
<dbReference type="SUPFAM" id="SSF53720">
    <property type="entry name" value="ALDH-like"/>
    <property type="match status" value="1"/>
</dbReference>
<organism evidence="1">
    <name type="scientific">marine sediment metagenome</name>
    <dbReference type="NCBI Taxonomy" id="412755"/>
    <lineage>
        <taxon>unclassified sequences</taxon>
        <taxon>metagenomes</taxon>
        <taxon>ecological metagenomes</taxon>
    </lineage>
</organism>
<sequence>MEVFPILVDGEEVDTGNYTIFPDMEKVTQDPGLAIALQMRSASSFSRFVFSKIPGMIPSATPEMRFLRDYRKHHGVPKYSKDEIDEVAYAKVSISREEDIERAISAGVRDHGKLYNPFKIPDMGLTLDERADALYEASLAFKKSWETISEVSVKEGMPIGTLKWAWDLGAWSDYRKSVDEWGKPLDIIEDPGLDGGKSYRFREPYGVAALFPPYNA</sequence>
<name>X1C547_9ZZZZ</name>
<feature type="non-terminal residue" evidence="1">
    <location>
        <position position="216"/>
    </location>
</feature>
<gene>
    <name evidence="1" type="ORF">S01H4_47947</name>
</gene>
<reference evidence="1" key="1">
    <citation type="journal article" date="2014" name="Front. Microbiol.">
        <title>High frequency of phylogenetically diverse reductive dehalogenase-homologous genes in deep subseafloor sedimentary metagenomes.</title>
        <authorList>
            <person name="Kawai M."/>
            <person name="Futagami T."/>
            <person name="Toyoda A."/>
            <person name="Takaki Y."/>
            <person name="Nishi S."/>
            <person name="Hori S."/>
            <person name="Arai W."/>
            <person name="Tsubouchi T."/>
            <person name="Morono Y."/>
            <person name="Uchiyama I."/>
            <person name="Ito T."/>
            <person name="Fujiyama A."/>
            <person name="Inagaki F."/>
            <person name="Takami H."/>
        </authorList>
    </citation>
    <scope>NUCLEOTIDE SEQUENCE</scope>
    <source>
        <strain evidence="1">Expedition CK06-06</strain>
    </source>
</reference>
<comment type="caution">
    <text evidence="1">The sequence shown here is derived from an EMBL/GenBank/DDBJ whole genome shotgun (WGS) entry which is preliminary data.</text>
</comment>
<proteinExistence type="predicted"/>
<dbReference type="EMBL" id="BART01026977">
    <property type="protein sequence ID" value="GAH03221.1"/>
    <property type="molecule type" value="Genomic_DNA"/>
</dbReference>
<protein>
    <submittedName>
        <fullName evidence="1">Uncharacterized protein</fullName>
    </submittedName>
</protein>